<dbReference type="GO" id="GO:0005509">
    <property type="term" value="F:calcium ion binding"/>
    <property type="evidence" value="ECO:0007669"/>
    <property type="project" value="InterPro"/>
</dbReference>
<name>A0A150GHC7_GONPE</name>
<evidence type="ECO:0000313" key="4">
    <source>
        <dbReference type="EMBL" id="KXZ49193.1"/>
    </source>
</evidence>
<keyword evidence="1" id="KW-0106">Calcium</keyword>
<dbReference type="STRING" id="33097.A0A150GHC7"/>
<reference evidence="5" key="1">
    <citation type="journal article" date="2016" name="Nat. Commun.">
        <title>The Gonium pectorale genome demonstrates co-option of cell cycle regulation during the evolution of multicellularity.</title>
        <authorList>
            <person name="Hanschen E.R."/>
            <person name="Marriage T.N."/>
            <person name="Ferris P.J."/>
            <person name="Hamaji T."/>
            <person name="Toyoda A."/>
            <person name="Fujiyama A."/>
            <person name="Neme R."/>
            <person name="Noguchi H."/>
            <person name="Minakuchi Y."/>
            <person name="Suzuki M."/>
            <person name="Kawai-Toyooka H."/>
            <person name="Smith D.R."/>
            <person name="Sparks H."/>
            <person name="Anderson J."/>
            <person name="Bakaric R."/>
            <person name="Luria V."/>
            <person name="Karger A."/>
            <person name="Kirschner M.W."/>
            <person name="Durand P.M."/>
            <person name="Michod R.E."/>
            <person name="Nozaki H."/>
            <person name="Olson B.J."/>
        </authorList>
    </citation>
    <scope>NUCLEOTIDE SEQUENCE [LARGE SCALE GENOMIC DNA]</scope>
    <source>
        <strain evidence="5">NIES-2863</strain>
    </source>
</reference>
<feature type="compositionally biased region" description="Pro residues" evidence="2">
    <location>
        <begin position="579"/>
        <end position="592"/>
    </location>
</feature>
<protein>
    <recommendedName>
        <fullName evidence="3">EF-hand domain-containing protein</fullName>
    </recommendedName>
</protein>
<feature type="compositionally biased region" description="Low complexity" evidence="2">
    <location>
        <begin position="331"/>
        <end position="347"/>
    </location>
</feature>
<comment type="caution">
    <text evidence="4">The sequence shown here is derived from an EMBL/GenBank/DDBJ whole genome shotgun (WGS) entry which is preliminary data.</text>
</comment>
<dbReference type="SMART" id="SM00054">
    <property type="entry name" value="EFh"/>
    <property type="match status" value="3"/>
</dbReference>
<feature type="compositionally biased region" description="Low complexity" evidence="2">
    <location>
        <begin position="642"/>
        <end position="670"/>
    </location>
</feature>
<dbReference type="PANTHER" id="PTHR46857">
    <property type="entry name" value="EPITHELIAL CELL-TRANSFORMING SEQUENCE 2 ONCOGENE-LIKE"/>
    <property type="match status" value="1"/>
</dbReference>
<evidence type="ECO:0000259" key="3">
    <source>
        <dbReference type="PROSITE" id="PS50222"/>
    </source>
</evidence>
<feature type="region of interest" description="Disordered" evidence="2">
    <location>
        <begin position="330"/>
        <end position="364"/>
    </location>
</feature>
<dbReference type="Gene3D" id="1.10.238.10">
    <property type="entry name" value="EF-hand"/>
    <property type="match status" value="2"/>
</dbReference>
<feature type="region of interest" description="Disordered" evidence="2">
    <location>
        <begin position="598"/>
        <end position="681"/>
    </location>
</feature>
<accession>A0A150GHC7</accession>
<dbReference type="SUPFAM" id="SSF47473">
    <property type="entry name" value="EF-hand"/>
    <property type="match status" value="1"/>
</dbReference>
<dbReference type="EMBL" id="LSYV01000023">
    <property type="protein sequence ID" value="KXZ49193.1"/>
    <property type="molecule type" value="Genomic_DNA"/>
</dbReference>
<organism evidence="4 5">
    <name type="scientific">Gonium pectorale</name>
    <name type="common">Green alga</name>
    <dbReference type="NCBI Taxonomy" id="33097"/>
    <lineage>
        <taxon>Eukaryota</taxon>
        <taxon>Viridiplantae</taxon>
        <taxon>Chlorophyta</taxon>
        <taxon>core chlorophytes</taxon>
        <taxon>Chlorophyceae</taxon>
        <taxon>CS clade</taxon>
        <taxon>Chlamydomonadales</taxon>
        <taxon>Volvocaceae</taxon>
        <taxon>Gonium</taxon>
    </lineage>
</organism>
<dbReference type="InterPro" id="IPR002048">
    <property type="entry name" value="EF_hand_dom"/>
</dbReference>
<feature type="domain" description="EF-hand" evidence="3">
    <location>
        <begin position="407"/>
        <end position="436"/>
    </location>
</feature>
<gene>
    <name evidence="4" type="ORF">GPECTOR_22g783</name>
</gene>
<dbReference type="InterPro" id="IPR052805">
    <property type="entry name" value="GEF_Ubiquitin-Prot_Reg"/>
</dbReference>
<dbReference type="Proteomes" id="UP000075714">
    <property type="component" value="Unassembled WGS sequence"/>
</dbReference>
<dbReference type="InterPro" id="IPR018247">
    <property type="entry name" value="EF_Hand_1_Ca_BS"/>
</dbReference>
<evidence type="ECO:0000313" key="5">
    <source>
        <dbReference type="Proteomes" id="UP000075714"/>
    </source>
</evidence>
<dbReference type="AlphaFoldDB" id="A0A150GHC7"/>
<feature type="region of interest" description="Disordered" evidence="2">
    <location>
        <begin position="371"/>
        <end position="390"/>
    </location>
</feature>
<evidence type="ECO:0000256" key="2">
    <source>
        <dbReference type="SAM" id="MobiDB-lite"/>
    </source>
</evidence>
<dbReference type="InterPro" id="IPR025592">
    <property type="entry name" value="DUF4347"/>
</dbReference>
<dbReference type="InterPro" id="IPR011992">
    <property type="entry name" value="EF-hand-dom_pair"/>
</dbReference>
<dbReference type="OrthoDB" id="541026at2759"/>
<sequence length="725" mass="76041">MPEAILVVSSMWAQGPDLEKGFVPGAFTHTSGPGHATPMVPPSSQALSAYTAVRSQPPSLAPSGAPALPPGVVPVPPWHDDPQRLPPGIVLAPVTPPLYSPLMSNPRLANEPPYERLVLISSRVHNSDKVARAVLPNVAYVVYDWKNFTLQELLRYVKKVLGAQKVVSIAVVAPGTKPGTVGLLEGSGTSPDKLATKTELSQFWRVLAGCVALSGTADGRRVDLLGCRVVEAPREGAALLKELWNLTTVPFAAADDALGGYMLCTFMEEPTTKQLSLICSTIPAIDLYFNRAKLLGIGPPTAEDDDSLIATAPPLPPGPPPLEAIVPVGTAPPLSAAPPAAAPLEASHLQRTSEPEDDVEEAPTLRSALPAAVPPQPAAKQPLPSEPGQDVFSRLSEALEQRGLTPEAAFAQYDRDRNGQLTTPELTELMRAYLPDATTMDIKHFQAMLDTDAVNDERLLSLDEFADGLPENVEIQEMVRSGRDDDEVILRLQEYLTDNEQVIRSTIEDFDANGNGQLDHRELQELVACIPGLEPFEKKFVMAYLYHHDQNRDMRLSYDEIRAALDQFGAPAPAVAHAAPPPGAAPAAVPPPLAPPPLVSPAGAGPGHASFASATSAAAHDAAEAARAAAQDAEDDARQAGHHAAAAANDALQDAARQAEDAAQAAVPSLPTLPSPPSALAPLAPLGQPLAPLGGRLAPLAPLGGAPGAGMLPRPGGLAPLAPLR</sequence>
<dbReference type="Pfam" id="PF14252">
    <property type="entry name" value="DUF4347"/>
    <property type="match status" value="1"/>
</dbReference>
<evidence type="ECO:0000256" key="1">
    <source>
        <dbReference type="ARBA" id="ARBA00022837"/>
    </source>
</evidence>
<proteinExistence type="predicted"/>
<keyword evidence="5" id="KW-1185">Reference proteome</keyword>
<feature type="domain" description="EF-hand" evidence="3">
    <location>
        <begin position="536"/>
        <end position="571"/>
    </location>
</feature>
<dbReference type="PANTHER" id="PTHR46857:SF2">
    <property type="entry name" value="F-BOX ONLY PROTEIN 16"/>
    <property type="match status" value="1"/>
</dbReference>
<dbReference type="Pfam" id="PF13202">
    <property type="entry name" value="EF-hand_5"/>
    <property type="match status" value="2"/>
</dbReference>
<feature type="compositionally biased region" description="Low complexity" evidence="2">
    <location>
        <begin position="600"/>
        <end position="631"/>
    </location>
</feature>
<feature type="domain" description="EF-hand" evidence="3">
    <location>
        <begin position="498"/>
        <end position="533"/>
    </location>
</feature>
<dbReference type="PROSITE" id="PS00018">
    <property type="entry name" value="EF_HAND_1"/>
    <property type="match status" value="2"/>
</dbReference>
<feature type="region of interest" description="Disordered" evidence="2">
    <location>
        <begin position="573"/>
        <end position="592"/>
    </location>
</feature>
<dbReference type="PROSITE" id="PS50222">
    <property type="entry name" value="EF_HAND_2"/>
    <property type="match status" value="3"/>
</dbReference>